<evidence type="ECO:0000313" key="5">
    <source>
        <dbReference type="Proteomes" id="UP000051494"/>
    </source>
</evidence>
<dbReference type="PROSITE" id="PS50088">
    <property type="entry name" value="ANK_REPEAT"/>
    <property type="match status" value="2"/>
</dbReference>
<dbReference type="PANTHER" id="PTHR24161:SF124">
    <property type="entry name" value="TRANSIENT RECEPTOR POTENTIAL CHANNEL PYREXIA"/>
    <property type="match status" value="1"/>
</dbReference>
<dbReference type="SMART" id="SM00248">
    <property type="entry name" value="ANK"/>
    <property type="match status" value="3"/>
</dbReference>
<evidence type="ECO:0000256" key="2">
    <source>
        <dbReference type="PROSITE-ProRule" id="PRU00023"/>
    </source>
</evidence>
<name>A0A0Q9YPT7_9GAMM</name>
<gene>
    <name evidence="3" type="ORF">CC99x_01183</name>
    <name evidence="4" type="ORF">CC99x_012000</name>
</gene>
<organism evidence="3">
    <name type="scientific">Candidatus Berkiella cookevillensis</name>
    <dbReference type="NCBI Taxonomy" id="437022"/>
    <lineage>
        <taxon>Bacteria</taxon>
        <taxon>Pseudomonadati</taxon>
        <taxon>Pseudomonadota</taxon>
        <taxon>Gammaproteobacteria</taxon>
        <taxon>Candidatus Berkiellales</taxon>
        <taxon>Candidatus Berkiellaceae</taxon>
        <taxon>Candidatus Berkiella</taxon>
    </lineage>
</organism>
<dbReference type="Proteomes" id="UP000051494">
    <property type="component" value="Unassembled WGS sequence"/>
</dbReference>
<evidence type="ECO:0000313" key="4">
    <source>
        <dbReference type="EMBL" id="MCS5709618.1"/>
    </source>
</evidence>
<evidence type="ECO:0000313" key="3">
    <source>
        <dbReference type="EMBL" id="KRG18702.1"/>
    </source>
</evidence>
<accession>A0A0Q9YPT7</accession>
<comment type="caution">
    <text evidence="3">The sequence shown here is derived from an EMBL/GenBank/DDBJ whole genome shotgun (WGS) entry which is preliminary data.</text>
</comment>
<dbReference type="InterPro" id="IPR036770">
    <property type="entry name" value="Ankyrin_rpt-contain_sf"/>
</dbReference>
<keyword evidence="2" id="KW-0040">ANK repeat</keyword>
<dbReference type="RefSeq" id="WP_057624293.1">
    <property type="nucleotide sequence ID" value="NZ_LKHV02000001.1"/>
</dbReference>
<proteinExistence type="predicted"/>
<protein>
    <submittedName>
        <fullName evidence="4">Ankyrin repeat domain-containing protein</fullName>
    </submittedName>
    <submittedName>
        <fullName evidence="3">Ankyrin repeats (3 copies)</fullName>
    </submittedName>
</protein>
<feature type="repeat" description="ANK" evidence="2">
    <location>
        <begin position="46"/>
        <end position="79"/>
    </location>
</feature>
<dbReference type="STRING" id="437022.CC99x_01183"/>
<dbReference type="PANTHER" id="PTHR24161">
    <property type="entry name" value="ANK_REP_REGION DOMAIN-CONTAINING PROTEIN-RELATED"/>
    <property type="match status" value="1"/>
</dbReference>
<keyword evidence="5" id="KW-1185">Reference proteome</keyword>
<reference evidence="4" key="2">
    <citation type="journal article" date="2016" name="Genome Announc.">
        <title>Draft Genome Sequences of Two Novel Amoeba-Resistant Intranuclear Bacteria, 'Candidatus Berkiella cookevillensis' and 'Candidatus Berkiella aquae'.</title>
        <authorList>
            <person name="Mehari Y.T."/>
            <person name="Arivett B.A."/>
            <person name="Farone A.L."/>
            <person name="Gunderson J.H."/>
            <person name="Farone M.B."/>
        </authorList>
    </citation>
    <scope>NUCLEOTIDE SEQUENCE</scope>
    <source>
        <strain evidence="4">CC99</strain>
    </source>
</reference>
<dbReference type="AlphaFoldDB" id="A0A0Q9YPT7"/>
<reference evidence="4" key="3">
    <citation type="submission" date="2021-06" db="EMBL/GenBank/DDBJ databases">
        <title>Genomic Description and Analysis of Intracellular Bacteria, Candidatus Berkiella cookevillensis and Candidatus Berkiella aquae.</title>
        <authorList>
            <person name="Kidane D.T."/>
            <person name="Mehari Y.T."/>
            <person name="Rice F.C."/>
            <person name="Arivett B.A."/>
            <person name="Farone A.L."/>
            <person name="Berk S.G."/>
            <person name="Farone M.B."/>
        </authorList>
    </citation>
    <scope>NUCLEOTIDE SEQUENCE</scope>
    <source>
        <strain evidence="4">CC99</strain>
    </source>
</reference>
<dbReference type="SUPFAM" id="SSF48403">
    <property type="entry name" value="Ankyrin repeat"/>
    <property type="match status" value="1"/>
</dbReference>
<dbReference type="PROSITE" id="PS50297">
    <property type="entry name" value="ANK_REP_REGION"/>
    <property type="match status" value="1"/>
</dbReference>
<dbReference type="OrthoDB" id="5649561at2"/>
<reference evidence="3" key="1">
    <citation type="submission" date="2015-09" db="EMBL/GenBank/DDBJ databases">
        <title>Draft Genome Sequences of Two Novel Amoeba-resistant Intranuclear Bacteria, Candidatus Berkiella cookevillensis and Candidatus Berkiella aquae.</title>
        <authorList>
            <person name="Mehari Y.T."/>
            <person name="Arivett B.A."/>
            <person name="Farone A.L."/>
            <person name="Gunderson J.H."/>
            <person name="Farone M.B."/>
        </authorList>
    </citation>
    <scope>NUCLEOTIDE SEQUENCE [LARGE SCALE GENOMIC DNA]</scope>
    <source>
        <strain evidence="3">CC99</strain>
    </source>
</reference>
<dbReference type="Gene3D" id="1.25.40.20">
    <property type="entry name" value="Ankyrin repeat-containing domain"/>
    <property type="match status" value="2"/>
</dbReference>
<dbReference type="EMBL" id="LKHV01000005">
    <property type="protein sequence ID" value="KRG18702.1"/>
    <property type="molecule type" value="Genomic_DNA"/>
</dbReference>
<feature type="repeat" description="ANK" evidence="2">
    <location>
        <begin position="80"/>
        <end position="112"/>
    </location>
</feature>
<keyword evidence="1" id="KW-0677">Repeat</keyword>
<sequence length="240" mass="27254">MFGKKKGSNTEKKIVNKTEGNQNFLAAMRINTIDEIADKLKIKDEYQRTPLHRAIECEVDPKWIAIMLSKGAEPNAQDDNGNTPLHYAAQNGDMTTVQLLLDNHANPHIINTYKKTPLCDINALNHEHPLELYELLLKHNSRGCFWEQDSYLPEALHKSLIALGVKYYDPQHIEFDSQKNSLLHWACYYGLEEEVQSLIAKGCRLFAKNIQAKTGLAIATEREFNTIKAILNRAMAAPPK</sequence>
<dbReference type="InterPro" id="IPR002110">
    <property type="entry name" value="Ankyrin_rpt"/>
</dbReference>
<dbReference type="EMBL" id="LKHV02000001">
    <property type="protein sequence ID" value="MCS5709618.1"/>
    <property type="molecule type" value="Genomic_DNA"/>
</dbReference>
<dbReference type="Pfam" id="PF12796">
    <property type="entry name" value="Ank_2"/>
    <property type="match status" value="1"/>
</dbReference>
<evidence type="ECO:0000256" key="1">
    <source>
        <dbReference type="ARBA" id="ARBA00022737"/>
    </source>
</evidence>